<evidence type="ECO:0000256" key="8">
    <source>
        <dbReference type="PIRSR" id="PIRSR608901-2"/>
    </source>
</evidence>
<protein>
    <recommendedName>
        <fullName evidence="13">Alkaline phytoceramidase</fullName>
    </recommendedName>
</protein>
<dbReference type="EnsemblPlants" id="Pp3c12_14130V3.4">
    <property type="protein sequence ID" value="Pp3c12_14130V3.4"/>
    <property type="gene ID" value="Pp3c12_14130"/>
</dbReference>
<dbReference type="KEGG" id="ppp:112289762"/>
<dbReference type="GO" id="GO:0016811">
    <property type="term" value="F:hydrolase activity, acting on carbon-nitrogen (but not peptide) bonds, in linear amides"/>
    <property type="evidence" value="ECO:0007669"/>
    <property type="project" value="InterPro"/>
</dbReference>
<dbReference type="GO" id="GO:0006950">
    <property type="term" value="P:response to stress"/>
    <property type="evidence" value="ECO:0000318"/>
    <property type="project" value="GO_Central"/>
</dbReference>
<dbReference type="Gramene" id="Pp3c12_14130V3.6">
    <property type="protein sequence ID" value="Pp3c12_14130V3.6"/>
    <property type="gene ID" value="Pp3c12_14130"/>
</dbReference>
<evidence type="ECO:0000256" key="7">
    <source>
        <dbReference type="PIRSR" id="PIRSR608901-1"/>
    </source>
</evidence>
<feature type="transmembrane region" description="Helical" evidence="9">
    <location>
        <begin position="69"/>
        <end position="88"/>
    </location>
</feature>
<dbReference type="Pfam" id="PF05875">
    <property type="entry name" value="Ceramidase"/>
    <property type="match status" value="1"/>
</dbReference>
<feature type="binding site" evidence="7">
    <location>
        <position position="26"/>
    </location>
    <ligand>
        <name>Ca(2+)</name>
        <dbReference type="ChEBI" id="CHEBI:29108"/>
    </ligand>
</feature>
<dbReference type="GeneID" id="112289762"/>
<feature type="binding site" evidence="8">
    <location>
        <position position="211"/>
    </location>
    <ligand>
        <name>Zn(2+)</name>
        <dbReference type="ChEBI" id="CHEBI:29105"/>
        <note>catalytic</note>
    </ligand>
</feature>
<feature type="transmembrane region" description="Helical" evidence="9">
    <location>
        <begin position="125"/>
        <end position="142"/>
    </location>
</feature>
<dbReference type="Gramene" id="Pp3c12_14130V3.5">
    <property type="protein sequence ID" value="Pp3c12_14130V3.5"/>
    <property type="gene ID" value="Pp3c12_14130"/>
</dbReference>
<feature type="transmembrane region" description="Helical" evidence="9">
    <location>
        <begin position="100"/>
        <end position="118"/>
    </location>
</feature>
<dbReference type="eggNOG" id="KOG2329">
    <property type="taxonomic scope" value="Eukaryota"/>
</dbReference>
<evidence type="ECO:0000313" key="11">
    <source>
        <dbReference type="EnsemblPlants" id="Pp3c12_14130V3.1"/>
    </source>
</evidence>
<dbReference type="Gramene" id="Pp3c12_14130V3.1">
    <property type="protein sequence ID" value="Pp3c12_14130V3.1"/>
    <property type="gene ID" value="Pp3c12_14130"/>
</dbReference>
<sequence>MAGEVFTPSVTQGFWGPITASTEWCEMNYQVTSLVAEFYNTISNIPGIILAFLGVYYSISQKFERRFSVLHLSTIALGIGSILFHATLKYAQQQSDETPMVWAMLLYIYVLYSPDWHYRSTMPTVLFLYGTIFAILHSQFRFVAGFQIHYVFLALLCLPRMYKYYMYTKDPLARKLAHLYVLCLALGAICWLADRHLCSWICKLKVNPQGHALWHILEGFNSYFGNTFLQYCRAQQLNWNPRIDYLLGVVPYVKVQKGDTERKEQ</sequence>
<keyword evidence="8" id="KW-0862">Zinc</keyword>
<dbReference type="GO" id="GO:0009651">
    <property type="term" value="P:response to salt stress"/>
    <property type="evidence" value="ECO:0007669"/>
    <property type="project" value="InterPro"/>
</dbReference>
<name>A9SEJ5_PHYPA</name>
<feature type="binding site" evidence="8">
    <location>
        <position position="215"/>
    </location>
    <ligand>
        <name>Zn(2+)</name>
        <dbReference type="ChEBI" id="CHEBI:29105"/>
        <note>catalytic</note>
    </ligand>
</feature>
<evidence type="ECO:0000256" key="9">
    <source>
        <dbReference type="SAM" id="Phobius"/>
    </source>
</evidence>
<keyword evidence="12" id="KW-1185">Reference proteome</keyword>
<dbReference type="GO" id="GO:0046872">
    <property type="term" value="F:metal ion binding"/>
    <property type="evidence" value="ECO:0007669"/>
    <property type="project" value="UniProtKB-KW"/>
</dbReference>
<dbReference type="InterPro" id="IPR008901">
    <property type="entry name" value="ACER"/>
</dbReference>
<evidence type="ECO:0000256" key="1">
    <source>
        <dbReference type="ARBA" id="ARBA00004141"/>
    </source>
</evidence>
<evidence type="ECO:0000313" key="12">
    <source>
        <dbReference type="Proteomes" id="UP000006727"/>
    </source>
</evidence>
<dbReference type="OrthoDB" id="187171at2759"/>
<feature type="binding site" evidence="8">
    <location>
        <position position="85"/>
    </location>
    <ligand>
        <name>Zn(2+)</name>
        <dbReference type="ChEBI" id="CHEBI:29105"/>
        <note>catalytic</note>
    </ligand>
</feature>
<keyword evidence="7" id="KW-0106">Calcium</keyword>
<evidence type="ECO:0000313" key="10">
    <source>
        <dbReference type="EMBL" id="PNR43873.1"/>
    </source>
</evidence>
<comment type="cofactor">
    <cofactor evidence="8">
        <name>Zn(2+)</name>
        <dbReference type="ChEBI" id="CHEBI:29105"/>
    </cofactor>
</comment>
<dbReference type="FunCoup" id="A9SEJ5">
    <property type="interactions" value="2887"/>
</dbReference>
<dbReference type="GO" id="GO:0006914">
    <property type="term" value="P:autophagy"/>
    <property type="evidence" value="ECO:0007669"/>
    <property type="project" value="InterPro"/>
</dbReference>
<dbReference type="PANTHER" id="PTHR46852:SF1">
    <property type="entry name" value="ALKALINE PHYTOCERAMIDASE FAMILY PROTEIN, EXPRESSED"/>
    <property type="match status" value="1"/>
</dbReference>
<keyword evidence="4" id="KW-0378">Hydrolase</keyword>
<dbReference type="EnsemblPlants" id="Pp3c12_14130V3.6">
    <property type="protein sequence ID" value="Pp3c12_14130V3.6"/>
    <property type="gene ID" value="Pp3c12_14130"/>
</dbReference>
<feature type="binding site" evidence="7">
    <location>
        <position position="24"/>
    </location>
    <ligand>
        <name>Ca(2+)</name>
        <dbReference type="ChEBI" id="CHEBI:29108"/>
    </ligand>
</feature>
<reference evidence="10 12" key="1">
    <citation type="journal article" date="2008" name="Science">
        <title>The Physcomitrella genome reveals evolutionary insights into the conquest of land by plants.</title>
        <authorList>
            <person name="Rensing S."/>
            <person name="Lang D."/>
            <person name="Zimmer A."/>
            <person name="Terry A."/>
            <person name="Salamov A."/>
            <person name="Shapiro H."/>
            <person name="Nishiyama T."/>
            <person name="Perroud P.-F."/>
            <person name="Lindquist E."/>
            <person name="Kamisugi Y."/>
            <person name="Tanahashi T."/>
            <person name="Sakakibara K."/>
            <person name="Fujita T."/>
            <person name="Oishi K."/>
            <person name="Shin-I T."/>
            <person name="Kuroki Y."/>
            <person name="Toyoda A."/>
            <person name="Suzuki Y."/>
            <person name="Hashimoto A."/>
            <person name="Yamaguchi K."/>
            <person name="Sugano A."/>
            <person name="Kohara Y."/>
            <person name="Fujiyama A."/>
            <person name="Anterola A."/>
            <person name="Aoki S."/>
            <person name="Ashton N."/>
            <person name="Barbazuk W.B."/>
            <person name="Barker E."/>
            <person name="Bennetzen J."/>
            <person name="Bezanilla M."/>
            <person name="Blankenship R."/>
            <person name="Cho S.H."/>
            <person name="Dutcher S."/>
            <person name="Estelle M."/>
            <person name="Fawcett J.A."/>
            <person name="Gundlach H."/>
            <person name="Hanada K."/>
            <person name="Heyl A."/>
            <person name="Hicks K.A."/>
            <person name="Hugh J."/>
            <person name="Lohr M."/>
            <person name="Mayer K."/>
            <person name="Melkozernov A."/>
            <person name="Murata T."/>
            <person name="Nelson D."/>
            <person name="Pils B."/>
            <person name="Prigge M."/>
            <person name="Reiss B."/>
            <person name="Renner T."/>
            <person name="Rombauts S."/>
            <person name="Rushton P."/>
            <person name="Sanderfoot A."/>
            <person name="Schween G."/>
            <person name="Shiu S.-H."/>
            <person name="Stueber K."/>
            <person name="Theodoulou F.L."/>
            <person name="Tu H."/>
            <person name="Van de Peer Y."/>
            <person name="Verrier P.J."/>
            <person name="Waters E."/>
            <person name="Wood A."/>
            <person name="Yang L."/>
            <person name="Cove D."/>
            <person name="Cuming A."/>
            <person name="Hasebe M."/>
            <person name="Lucas S."/>
            <person name="Mishler D.B."/>
            <person name="Reski R."/>
            <person name="Grigoriev I."/>
            <person name="Quatrano R.S."/>
            <person name="Boore J.L."/>
        </authorList>
    </citation>
    <scope>NUCLEOTIDE SEQUENCE [LARGE SCALE GENOMIC DNA]</scope>
    <source>
        <strain evidence="11 12">cv. Gransden 2004</strain>
    </source>
</reference>
<keyword evidence="7" id="KW-0479">Metal-binding</keyword>
<feature type="transmembrane region" description="Helical" evidence="9">
    <location>
        <begin position="38"/>
        <end position="57"/>
    </location>
</feature>
<dbReference type="Gramene" id="Pp3c12_14130V3.3">
    <property type="protein sequence ID" value="Pp3c12_14130V3.3"/>
    <property type="gene ID" value="Pp3c12_14130"/>
</dbReference>
<dbReference type="GO" id="GO:0098542">
    <property type="term" value="P:defense response to other organism"/>
    <property type="evidence" value="ECO:0007669"/>
    <property type="project" value="InterPro"/>
</dbReference>
<dbReference type="EnsemblPlants" id="Pp3c12_14130V3.1">
    <property type="protein sequence ID" value="Pp3c12_14130V3.1"/>
    <property type="gene ID" value="Pp3c12_14130"/>
</dbReference>
<evidence type="ECO:0000256" key="4">
    <source>
        <dbReference type="ARBA" id="ARBA00022801"/>
    </source>
</evidence>
<dbReference type="GO" id="GO:0016020">
    <property type="term" value="C:membrane"/>
    <property type="evidence" value="ECO:0007669"/>
    <property type="project" value="UniProtKB-SubCell"/>
</dbReference>
<dbReference type="PANTHER" id="PTHR46852">
    <property type="entry name" value="ALKALINE CERAMIDASE"/>
    <property type="match status" value="1"/>
</dbReference>
<dbReference type="RefSeq" id="XP_024391071.1">
    <property type="nucleotide sequence ID" value="XM_024535303.2"/>
</dbReference>
<accession>A9SEJ5</accession>
<evidence type="ECO:0008006" key="13">
    <source>
        <dbReference type="Google" id="ProtNLM"/>
    </source>
</evidence>
<dbReference type="HOGENOM" id="CLU_063293_3_1_1"/>
<dbReference type="Gramene" id="Pp3c12_14130V3.2">
    <property type="protein sequence ID" value="Pp3c12_14130V3.2"/>
    <property type="gene ID" value="Pp3c12_14130"/>
</dbReference>
<dbReference type="GO" id="GO:0030148">
    <property type="term" value="P:sphingolipid biosynthetic process"/>
    <property type="evidence" value="ECO:0000318"/>
    <property type="project" value="GO_Central"/>
</dbReference>
<evidence type="ECO:0000256" key="2">
    <source>
        <dbReference type="ARBA" id="ARBA00009780"/>
    </source>
</evidence>
<dbReference type="EnsemblPlants" id="Pp3c12_14130V3.5">
    <property type="protein sequence ID" value="Pp3c12_14130V3.5"/>
    <property type="gene ID" value="Pp3c12_14130"/>
</dbReference>
<feature type="binding site" evidence="7">
    <location>
        <position position="28"/>
    </location>
    <ligand>
        <name>Ca(2+)</name>
        <dbReference type="ChEBI" id="CHEBI:29108"/>
    </ligand>
</feature>
<dbReference type="EnsemblPlants" id="Pp3c12_14130V3.2">
    <property type="protein sequence ID" value="Pp3c12_14130V3.2"/>
    <property type="gene ID" value="Pp3c12_14130"/>
</dbReference>
<reference evidence="11" key="3">
    <citation type="submission" date="2020-12" db="UniProtKB">
        <authorList>
            <consortium name="EnsemblPlants"/>
        </authorList>
    </citation>
    <scope>IDENTIFICATION</scope>
</reference>
<keyword evidence="5 9" id="KW-1133">Transmembrane helix</keyword>
<comment type="similarity">
    <text evidence="2">Belongs to the alkaline ceramidase family.</text>
</comment>
<evidence type="ECO:0000256" key="5">
    <source>
        <dbReference type="ARBA" id="ARBA00022989"/>
    </source>
</evidence>
<dbReference type="EnsemblPlants" id="Pp3c12_14130V3.3">
    <property type="protein sequence ID" value="Pp3c12_14130V3.3"/>
    <property type="gene ID" value="Pp3c12_14130"/>
</dbReference>
<dbReference type="Gramene" id="Pp3c12_14130V3.4">
    <property type="protein sequence ID" value="Pp3c12_14130V3.4"/>
    <property type="gene ID" value="Pp3c12_14130"/>
</dbReference>
<dbReference type="PaxDb" id="3218-PP1S70_225V6.3"/>
<dbReference type="AlphaFoldDB" id="A9SEJ5"/>
<dbReference type="STRING" id="3218.A9SEJ5"/>
<evidence type="ECO:0000256" key="3">
    <source>
        <dbReference type="ARBA" id="ARBA00022692"/>
    </source>
</evidence>
<gene>
    <name evidence="11" type="primary">LOC112289762</name>
    <name evidence="10" type="ORF">PHYPA_016256</name>
</gene>
<evidence type="ECO:0000256" key="6">
    <source>
        <dbReference type="ARBA" id="ARBA00023136"/>
    </source>
</evidence>
<dbReference type="RefSeq" id="XP_024391069.1">
    <property type="nucleotide sequence ID" value="XM_024535301.2"/>
</dbReference>
<dbReference type="InterPro" id="IPR044219">
    <property type="entry name" value="ACER_plant"/>
</dbReference>
<dbReference type="EMBL" id="ABEU02000012">
    <property type="protein sequence ID" value="PNR43873.1"/>
    <property type="molecule type" value="Genomic_DNA"/>
</dbReference>
<dbReference type="Proteomes" id="UP000006727">
    <property type="component" value="Chromosome 12"/>
</dbReference>
<keyword evidence="3 9" id="KW-0812">Transmembrane</keyword>
<comment type="subcellular location">
    <subcellularLocation>
        <location evidence="1">Membrane</location>
        <topology evidence="1">Multi-pass membrane protein</topology>
    </subcellularLocation>
</comment>
<dbReference type="RefSeq" id="XP_024391070.1">
    <property type="nucleotide sequence ID" value="XM_024535302.2"/>
</dbReference>
<dbReference type="OMA" id="SIDWCEL"/>
<proteinExistence type="inferred from homology"/>
<dbReference type="GO" id="GO:0010508">
    <property type="term" value="P:positive regulation of autophagy"/>
    <property type="evidence" value="ECO:0000318"/>
    <property type="project" value="GO_Central"/>
</dbReference>
<organism evidence="10">
    <name type="scientific">Physcomitrium patens</name>
    <name type="common">Spreading-leaved earth moss</name>
    <name type="synonym">Physcomitrella patens</name>
    <dbReference type="NCBI Taxonomy" id="3218"/>
    <lineage>
        <taxon>Eukaryota</taxon>
        <taxon>Viridiplantae</taxon>
        <taxon>Streptophyta</taxon>
        <taxon>Embryophyta</taxon>
        <taxon>Bryophyta</taxon>
        <taxon>Bryophytina</taxon>
        <taxon>Bryopsida</taxon>
        <taxon>Funariidae</taxon>
        <taxon>Funariales</taxon>
        <taxon>Funariaceae</taxon>
        <taxon>Physcomitrium</taxon>
    </lineage>
</organism>
<dbReference type="GO" id="GO:0006672">
    <property type="term" value="P:ceramide metabolic process"/>
    <property type="evidence" value="ECO:0007669"/>
    <property type="project" value="InterPro"/>
</dbReference>
<keyword evidence="6 9" id="KW-0472">Membrane</keyword>
<reference evidence="10 12" key="2">
    <citation type="journal article" date="2018" name="Plant J.">
        <title>The Physcomitrella patens chromosome-scale assembly reveals moss genome structure and evolution.</title>
        <authorList>
            <person name="Lang D."/>
            <person name="Ullrich K.K."/>
            <person name="Murat F."/>
            <person name="Fuchs J."/>
            <person name="Jenkins J."/>
            <person name="Haas F.B."/>
            <person name="Piednoel M."/>
            <person name="Gundlach H."/>
            <person name="Van Bel M."/>
            <person name="Meyberg R."/>
            <person name="Vives C."/>
            <person name="Morata J."/>
            <person name="Symeonidi A."/>
            <person name="Hiss M."/>
            <person name="Muchero W."/>
            <person name="Kamisugi Y."/>
            <person name="Saleh O."/>
            <person name="Blanc G."/>
            <person name="Decker E.L."/>
            <person name="van Gessel N."/>
            <person name="Grimwood J."/>
            <person name="Hayes R.D."/>
            <person name="Graham S.W."/>
            <person name="Gunter L.E."/>
            <person name="McDaniel S.F."/>
            <person name="Hoernstein S.N.W."/>
            <person name="Larsson A."/>
            <person name="Li F.W."/>
            <person name="Perroud P.F."/>
            <person name="Phillips J."/>
            <person name="Ranjan P."/>
            <person name="Rokshar D.S."/>
            <person name="Rothfels C.J."/>
            <person name="Schneider L."/>
            <person name="Shu S."/>
            <person name="Stevenson D.W."/>
            <person name="Thummler F."/>
            <person name="Tillich M."/>
            <person name="Villarreal Aguilar J.C."/>
            <person name="Widiez T."/>
            <person name="Wong G.K."/>
            <person name="Wymore A."/>
            <person name="Zhang Y."/>
            <person name="Zimmer A.D."/>
            <person name="Quatrano R.S."/>
            <person name="Mayer K.F.X."/>
            <person name="Goodstein D."/>
            <person name="Casacuberta J.M."/>
            <person name="Vandepoele K."/>
            <person name="Reski R."/>
            <person name="Cuming A.C."/>
            <person name="Tuskan G.A."/>
            <person name="Maumus F."/>
            <person name="Salse J."/>
            <person name="Schmutz J."/>
            <person name="Rensing S.A."/>
        </authorList>
    </citation>
    <scope>NUCLEOTIDE SEQUENCE [LARGE SCALE GENOMIC DNA]</scope>
    <source>
        <strain evidence="11 12">cv. Gransden 2004</strain>
    </source>
</reference>
<feature type="transmembrane region" description="Helical" evidence="9">
    <location>
        <begin position="177"/>
        <end position="194"/>
    </location>
</feature>
<feature type="binding site" evidence="7">
    <location>
        <position position="37"/>
    </location>
    <ligand>
        <name>Ca(2+)</name>
        <dbReference type="ChEBI" id="CHEBI:29108"/>
    </ligand>
</feature>